<comment type="similarity">
    <text evidence="1">Belongs to the ABC transporter superfamily.</text>
</comment>
<keyword evidence="4" id="KW-0067">ATP-binding</keyword>
<evidence type="ECO:0000256" key="1">
    <source>
        <dbReference type="ARBA" id="ARBA00005417"/>
    </source>
</evidence>
<dbReference type="RefSeq" id="WP_216439954.1">
    <property type="nucleotide sequence ID" value="NZ_JAHLQF010000003.1"/>
</dbReference>
<reference evidence="4 5" key="1">
    <citation type="submission" date="2021-06" db="EMBL/GenBank/DDBJ databases">
        <authorList>
            <person name="Sun Q."/>
            <person name="Li D."/>
        </authorList>
    </citation>
    <scope>NUCLEOTIDE SEQUENCE [LARGE SCALE GENOMIC DNA]</scope>
    <source>
        <strain evidence="4 5">MSJ-11</strain>
    </source>
</reference>
<organism evidence="4 5">
    <name type="scientific">Clostridium mobile</name>
    <dbReference type="NCBI Taxonomy" id="2841512"/>
    <lineage>
        <taxon>Bacteria</taxon>
        <taxon>Bacillati</taxon>
        <taxon>Bacillota</taxon>
        <taxon>Clostridia</taxon>
        <taxon>Eubacteriales</taxon>
        <taxon>Clostridiaceae</taxon>
        <taxon>Clostridium</taxon>
    </lineage>
</organism>
<keyword evidence="5" id="KW-1185">Reference proteome</keyword>
<dbReference type="InterPro" id="IPR003439">
    <property type="entry name" value="ABC_transporter-like_ATP-bd"/>
</dbReference>
<dbReference type="InterPro" id="IPR050153">
    <property type="entry name" value="Metal_Ion_Import_ABC"/>
</dbReference>
<dbReference type="SMART" id="SM00382">
    <property type="entry name" value="AAA"/>
    <property type="match status" value="1"/>
</dbReference>
<sequence length="211" mass="23582">MINIDNLCFSYNGSTPYGLNNINLHINKGSYVSIIGENGSYKSTMLKLILGLIKPCQGSVSINTNKIGYVPQRANFNTDFPITVYEILKCHAANLKIKDKNVINQCLEQMCILDLKNSLIGNLSGGQQQKVFISRSLVGHPDLLILDEPSTGIDLKSQDEIYTFLRELNKNHGITIVSVEHNLKAVTENSTHIVKMTNGEMNFYTIEDFLQ</sequence>
<dbReference type="PROSITE" id="PS00211">
    <property type="entry name" value="ABC_TRANSPORTER_1"/>
    <property type="match status" value="1"/>
</dbReference>
<gene>
    <name evidence="4" type="ORF">KQI86_13870</name>
</gene>
<accession>A0ABS6EJM6</accession>
<dbReference type="PROSITE" id="PS50893">
    <property type="entry name" value="ABC_TRANSPORTER_2"/>
    <property type="match status" value="1"/>
</dbReference>
<protein>
    <submittedName>
        <fullName evidence="4">Metal ABC transporter ATP-binding protein</fullName>
    </submittedName>
</protein>
<dbReference type="InterPro" id="IPR003593">
    <property type="entry name" value="AAA+_ATPase"/>
</dbReference>
<dbReference type="PANTHER" id="PTHR42734">
    <property type="entry name" value="METAL TRANSPORT SYSTEM ATP-BINDING PROTEIN TM_0124-RELATED"/>
    <property type="match status" value="1"/>
</dbReference>
<dbReference type="InterPro" id="IPR017871">
    <property type="entry name" value="ABC_transporter-like_CS"/>
</dbReference>
<comment type="caution">
    <text evidence="4">The sequence shown here is derived from an EMBL/GenBank/DDBJ whole genome shotgun (WGS) entry which is preliminary data.</text>
</comment>
<keyword evidence="2" id="KW-0813">Transport</keyword>
<evidence type="ECO:0000313" key="5">
    <source>
        <dbReference type="Proteomes" id="UP000726170"/>
    </source>
</evidence>
<name>A0ABS6EJM6_9CLOT</name>
<evidence type="ECO:0000256" key="2">
    <source>
        <dbReference type="ARBA" id="ARBA00022448"/>
    </source>
</evidence>
<proteinExistence type="inferred from homology"/>
<dbReference type="Pfam" id="PF00005">
    <property type="entry name" value="ABC_tran"/>
    <property type="match status" value="1"/>
</dbReference>
<dbReference type="GO" id="GO:0005524">
    <property type="term" value="F:ATP binding"/>
    <property type="evidence" value="ECO:0007669"/>
    <property type="project" value="UniProtKB-KW"/>
</dbReference>
<evidence type="ECO:0000313" key="4">
    <source>
        <dbReference type="EMBL" id="MBU5485406.1"/>
    </source>
</evidence>
<keyword evidence="4" id="KW-0547">Nucleotide-binding</keyword>
<feature type="domain" description="ABC transporter" evidence="3">
    <location>
        <begin position="2"/>
        <end position="210"/>
    </location>
</feature>
<evidence type="ECO:0000259" key="3">
    <source>
        <dbReference type="PROSITE" id="PS50893"/>
    </source>
</evidence>
<dbReference type="EMBL" id="JAHLQF010000003">
    <property type="protein sequence ID" value="MBU5485406.1"/>
    <property type="molecule type" value="Genomic_DNA"/>
</dbReference>
<dbReference type="Proteomes" id="UP000726170">
    <property type="component" value="Unassembled WGS sequence"/>
</dbReference>
<dbReference type="PANTHER" id="PTHR42734:SF17">
    <property type="entry name" value="METAL TRANSPORT SYSTEM ATP-BINDING PROTEIN TM_0124-RELATED"/>
    <property type="match status" value="1"/>
</dbReference>